<proteinExistence type="predicted"/>
<feature type="region of interest" description="Disordered" evidence="1">
    <location>
        <begin position="60"/>
        <end position="86"/>
    </location>
</feature>
<evidence type="ECO:0000313" key="4">
    <source>
        <dbReference type="Proteomes" id="UP000297608"/>
    </source>
</evidence>
<evidence type="ECO:0000259" key="2">
    <source>
        <dbReference type="Pfam" id="PF13683"/>
    </source>
</evidence>
<dbReference type="Proteomes" id="UP000297608">
    <property type="component" value="Unassembled WGS sequence"/>
</dbReference>
<dbReference type="RefSeq" id="WP_134534442.1">
    <property type="nucleotide sequence ID" value="NZ_SOFG01000011.1"/>
</dbReference>
<dbReference type="Pfam" id="PF13683">
    <property type="entry name" value="rve_3"/>
    <property type="match status" value="1"/>
</dbReference>
<organism evidence="3 4">
    <name type="scientific">Cryobacterium algoricola</name>
    <dbReference type="NCBI Taxonomy" id="1259183"/>
    <lineage>
        <taxon>Bacteria</taxon>
        <taxon>Bacillati</taxon>
        <taxon>Actinomycetota</taxon>
        <taxon>Actinomycetes</taxon>
        <taxon>Micrococcales</taxon>
        <taxon>Microbacteriaceae</taxon>
        <taxon>Cryobacterium</taxon>
    </lineage>
</organism>
<dbReference type="InterPro" id="IPR001584">
    <property type="entry name" value="Integrase_cat-core"/>
</dbReference>
<evidence type="ECO:0000313" key="3">
    <source>
        <dbReference type="EMBL" id="TFB87286.1"/>
    </source>
</evidence>
<dbReference type="EMBL" id="SOFG01000011">
    <property type="protein sequence ID" value="TFB87286.1"/>
    <property type="molecule type" value="Genomic_DNA"/>
</dbReference>
<feature type="domain" description="Integrase catalytic" evidence="2">
    <location>
        <begin position="41"/>
        <end position="74"/>
    </location>
</feature>
<accession>A0ABY2ICH8</accession>
<protein>
    <recommendedName>
        <fullName evidence="2">Integrase catalytic domain-containing protein</fullName>
    </recommendedName>
</protein>
<gene>
    <name evidence="3" type="ORF">E3O44_09190</name>
</gene>
<sequence>MSHANALLSPKGRLLLARRVVDHGWNLRRAAKTTHDSAYAAAYTSDEARAATCQQRVHDYDHHRPHSGIGNTPPINRVHKNPGNYT</sequence>
<keyword evidence="4" id="KW-1185">Reference proteome</keyword>
<name>A0ABY2ICH8_9MICO</name>
<reference evidence="3 4" key="1">
    <citation type="submission" date="2019-03" db="EMBL/GenBank/DDBJ databases">
        <title>Genomics of glacier-inhabiting Cryobacterium strains.</title>
        <authorList>
            <person name="Liu Q."/>
            <person name="Xin Y.-H."/>
        </authorList>
    </citation>
    <scope>NUCLEOTIDE SEQUENCE [LARGE SCALE GENOMIC DNA]</scope>
    <source>
        <strain evidence="3 4">MDB2-B</strain>
    </source>
</reference>
<comment type="caution">
    <text evidence="3">The sequence shown here is derived from an EMBL/GenBank/DDBJ whole genome shotgun (WGS) entry which is preliminary data.</text>
</comment>
<evidence type="ECO:0000256" key="1">
    <source>
        <dbReference type="SAM" id="MobiDB-lite"/>
    </source>
</evidence>